<feature type="transmembrane region" description="Helical" evidence="1">
    <location>
        <begin position="19"/>
        <end position="37"/>
    </location>
</feature>
<keyword evidence="3" id="KW-1185">Reference proteome</keyword>
<proteinExistence type="predicted"/>
<evidence type="ECO:0000256" key="1">
    <source>
        <dbReference type="SAM" id="Phobius"/>
    </source>
</evidence>
<keyword evidence="1" id="KW-1133">Transmembrane helix</keyword>
<reference evidence="3" key="1">
    <citation type="journal article" date="2019" name="Int. J. Syst. Evol. Microbiol.">
        <title>The Global Catalogue of Microorganisms (GCM) 10K type strain sequencing project: providing services to taxonomists for standard genome sequencing and annotation.</title>
        <authorList>
            <consortium name="The Broad Institute Genomics Platform"/>
            <consortium name="The Broad Institute Genome Sequencing Center for Infectious Disease"/>
            <person name="Wu L."/>
            <person name="Ma J."/>
        </authorList>
    </citation>
    <scope>NUCLEOTIDE SEQUENCE [LARGE SCALE GENOMIC DNA]</scope>
    <source>
        <strain evidence="3">CGMCC 4.7152</strain>
    </source>
</reference>
<accession>A0ABV9WJR8</accession>
<dbReference type="Proteomes" id="UP001595912">
    <property type="component" value="Unassembled WGS sequence"/>
</dbReference>
<protein>
    <submittedName>
        <fullName evidence="2">Uncharacterized protein</fullName>
    </submittedName>
</protein>
<keyword evidence="1" id="KW-0472">Membrane</keyword>
<organism evidence="2 3">
    <name type="scientific">Dactylosporangium cerinum</name>
    <dbReference type="NCBI Taxonomy" id="1434730"/>
    <lineage>
        <taxon>Bacteria</taxon>
        <taxon>Bacillati</taxon>
        <taxon>Actinomycetota</taxon>
        <taxon>Actinomycetes</taxon>
        <taxon>Micromonosporales</taxon>
        <taxon>Micromonosporaceae</taxon>
        <taxon>Dactylosporangium</taxon>
    </lineage>
</organism>
<name>A0ABV9WJR8_9ACTN</name>
<evidence type="ECO:0000313" key="2">
    <source>
        <dbReference type="EMBL" id="MFC5007621.1"/>
    </source>
</evidence>
<gene>
    <name evidence="2" type="ORF">ACFPIJ_58675</name>
</gene>
<keyword evidence="1" id="KW-0812">Transmembrane</keyword>
<dbReference type="EMBL" id="JBHSIU010000130">
    <property type="protein sequence ID" value="MFC5007621.1"/>
    <property type="molecule type" value="Genomic_DNA"/>
</dbReference>
<dbReference type="RefSeq" id="WP_380128259.1">
    <property type="nucleotide sequence ID" value="NZ_JBHSIU010000130.1"/>
</dbReference>
<sequence>MEIVEHILAAPKPDTDTPINGLIVSLIWVLAVGLGIYEYGRSKGRIGRALGVSLGGGLLATFVAYPAVLYQDVPSVFKALIDWAVAQVT</sequence>
<comment type="caution">
    <text evidence="2">The sequence shown here is derived from an EMBL/GenBank/DDBJ whole genome shotgun (WGS) entry which is preliminary data.</text>
</comment>
<feature type="transmembrane region" description="Helical" evidence="1">
    <location>
        <begin position="49"/>
        <end position="68"/>
    </location>
</feature>
<evidence type="ECO:0000313" key="3">
    <source>
        <dbReference type="Proteomes" id="UP001595912"/>
    </source>
</evidence>